<dbReference type="Pfam" id="PF09184">
    <property type="entry name" value="PPP4R2"/>
    <property type="match status" value="1"/>
</dbReference>
<reference evidence="3 4" key="1">
    <citation type="submission" date="2022-12" db="EMBL/GenBank/DDBJ databases">
        <title>Genomic features and morphological characterization of a novel Knufia sp. strain isolated from spacecraft assembly facility.</title>
        <authorList>
            <person name="Teixeira M."/>
            <person name="Chander A.M."/>
            <person name="Stajich J.E."/>
            <person name="Venkateswaran K."/>
        </authorList>
    </citation>
    <scope>NUCLEOTIDE SEQUENCE [LARGE SCALE GENOMIC DNA]</scope>
    <source>
        <strain evidence="3 4">FJI-L2-BK-P2</strain>
    </source>
</reference>
<dbReference type="AlphaFoldDB" id="A0AAN8EYU6"/>
<comment type="caution">
    <text evidence="3">The sequence shown here is derived from an EMBL/GenBank/DDBJ whole genome shotgun (WGS) entry which is preliminary data.</text>
</comment>
<dbReference type="GO" id="GO:0005737">
    <property type="term" value="C:cytoplasm"/>
    <property type="evidence" value="ECO:0007669"/>
    <property type="project" value="TreeGrafter"/>
</dbReference>
<evidence type="ECO:0000313" key="3">
    <source>
        <dbReference type="EMBL" id="KAK5948596.1"/>
    </source>
</evidence>
<dbReference type="PANTHER" id="PTHR16487">
    <property type="entry name" value="PPP4R2-RELATED PROTEIN"/>
    <property type="match status" value="1"/>
</dbReference>
<evidence type="ECO:0000256" key="1">
    <source>
        <dbReference type="ARBA" id="ARBA00009207"/>
    </source>
</evidence>
<evidence type="ECO:0000256" key="2">
    <source>
        <dbReference type="SAM" id="MobiDB-lite"/>
    </source>
</evidence>
<feature type="compositionally biased region" description="Acidic residues" evidence="2">
    <location>
        <begin position="287"/>
        <end position="303"/>
    </location>
</feature>
<dbReference type="EMBL" id="JAKLMC020000045">
    <property type="protein sequence ID" value="KAK5948596.1"/>
    <property type="molecule type" value="Genomic_DNA"/>
</dbReference>
<dbReference type="GO" id="GO:0019888">
    <property type="term" value="F:protein phosphatase regulator activity"/>
    <property type="evidence" value="ECO:0007669"/>
    <property type="project" value="InterPro"/>
</dbReference>
<dbReference type="PANTHER" id="PTHR16487:SF0">
    <property type="entry name" value="PROTEIN PHOSPHATASE 4 REGULATORY SUBUNIT 2-RELATED"/>
    <property type="match status" value="1"/>
</dbReference>
<accession>A0AAN8EYU6</accession>
<sequence>MASLDIYEPLLEACIESGNIDYTQWPSLLPCLVERLSHIAHNSYEIPRPYPILYPVLPTQHPTNPLANREHFIENPPILLSNTPTTPRTLPPVPTFPNSSASRVPDSQADPPSDPQDAQETPSSTDQLPPEILQLLEQSLKTLQTTFAQKPPHTIQRLSELTLNPTKHYRTLPAWLRALDRVVSVSSGADIFPLSDVPPNIGLSNGVLNGAETGGILFANSSNETRNGYDRDSLGSDESLGGALLTPIPWLKDGDLSSSAGSGSGGETASSRASSNSRVESWQDASESPEVDVDAEGEAEGEAEVDADAEMLPLVEEPQAQAQTNINMAETAAHAEAIAAVAQEHNDTLAPGRSDGAVTQGELIRMEQEAGVVPVGHEDVHRIGDEGIELDLEDEGDNVPHARGPDVVGTVDMGKVSGEERQVRISSPPEESMNRVDANDAQEVLSGGTTASKADNSGGSSDEFVRVEKEEVDDSSKKSDDGDIVLVDADGATEDAFTEEKADESGINVGADATDTTAQ</sequence>
<feature type="compositionally biased region" description="Low complexity" evidence="2">
    <location>
        <begin position="257"/>
        <end position="278"/>
    </location>
</feature>
<feature type="region of interest" description="Disordered" evidence="2">
    <location>
        <begin position="394"/>
        <end position="519"/>
    </location>
</feature>
<name>A0AAN8EYU6_9EURO</name>
<dbReference type="InterPro" id="IPR015267">
    <property type="entry name" value="PPP4R2"/>
</dbReference>
<feature type="compositionally biased region" description="Polar residues" evidence="2">
    <location>
        <begin position="447"/>
        <end position="460"/>
    </location>
</feature>
<feature type="region of interest" description="Disordered" evidence="2">
    <location>
        <begin position="255"/>
        <end position="303"/>
    </location>
</feature>
<dbReference type="GO" id="GO:0005634">
    <property type="term" value="C:nucleus"/>
    <property type="evidence" value="ECO:0007669"/>
    <property type="project" value="TreeGrafter"/>
</dbReference>
<protein>
    <submittedName>
        <fullName evidence="3">Uncharacterized protein</fullName>
    </submittedName>
</protein>
<gene>
    <name evidence="3" type="ORF">OHC33_010355</name>
</gene>
<organism evidence="3 4">
    <name type="scientific">Knufia fluminis</name>
    <dbReference type="NCBI Taxonomy" id="191047"/>
    <lineage>
        <taxon>Eukaryota</taxon>
        <taxon>Fungi</taxon>
        <taxon>Dikarya</taxon>
        <taxon>Ascomycota</taxon>
        <taxon>Pezizomycotina</taxon>
        <taxon>Eurotiomycetes</taxon>
        <taxon>Chaetothyriomycetidae</taxon>
        <taxon>Chaetothyriales</taxon>
        <taxon>Trichomeriaceae</taxon>
        <taxon>Knufia</taxon>
    </lineage>
</organism>
<dbReference type="GO" id="GO:0030289">
    <property type="term" value="C:protein phosphatase 4 complex"/>
    <property type="evidence" value="ECO:0007669"/>
    <property type="project" value="InterPro"/>
</dbReference>
<feature type="compositionally biased region" description="Basic and acidic residues" evidence="2">
    <location>
        <begin position="463"/>
        <end position="481"/>
    </location>
</feature>
<feature type="compositionally biased region" description="Low complexity" evidence="2">
    <location>
        <begin position="105"/>
        <end position="119"/>
    </location>
</feature>
<comment type="similarity">
    <text evidence="1">Belongs to the PPP4R2 family.</text>
</comment>
<feature type="region of interest" description="Disordered" evidence="2">
    <location>
        <begin position="78"/>
        <end position="127"/>
    </location>
</feature>
<keyword evidence="4" id="KW-1185">Reference proteome</keyword>
<proteinExistence type="inferred from homology"/>
<evidence type="ECO:0000313" key="4">
    <source>
        <dbReference type="Proteomes" id="UP001316803"/>
    </source>
</evidence>
<dbReference type="Proteomes" id="UP001316803">
    <property type="component" value="Unassembled WGS sequence"/>
</dbReference>